<dbReference type="EMBL" id="CAGS01000268">
    <property type="protein sequence ID" value="CCF84416.1"/>
    <property type="molecule type" value="Genomic_DNA"/>
</dbReference>
<sequence length="517" mass="56442">MTSGQDVKRARLERIRAASAEQEREAAKKQHARGKLTARERIDCLLDPGSFVELDALMQHRSHYFGMDKRRPYGDGVITGYGTLDGRTVAVFSQDFTIFGGSLGEAFAEKMIKIMDLAMKIGCPIIGINDSAGARIQEGVEGLAGYGEVFYRNVQASGVIPQISIIAGPCAGGAVYSPAMTDFICMVRGLSQMFITGPDVIKTVTGEEVTHEQLGGAATHVGVSGVAHFALDDEAQLFEHVRALMSFLPSNNLEEAPYVPPEDDPERADPELDSLVPEVSSKPYDMHEVISRIVDDGVFLEVQPDWARNILIGFSRLDGHVVGIVANQPRVLAGTLDIDASSKAARFVRFCDAFNIPLVTFVDVPGFLPGTTQEYGGIIRHGSKLLYAYCEATVPKVTVITRKAYGGAYVVMCSQSLRSDFNVAWPTAEVAVMGSDAAVNLIFRRQIAEADDPEQRRKELAARYAEEFANPYQVASRGYVDAVTSPSQTRPWLIKTLRAARKKRVTVPSRKHGNIPL</sequence>
<proteinExistence type="inferred from homology"/>
<dbReference type="InterPro" id="IPR011763">
    <property type="entry name" value="COA_CT_C"/>
</dbReference>
<reference evidence="5 6" key="1">
    <citation type="journal article" date="2012" name="ISME J.">
        <title>Nitrification expanded: discovery, physiology and genomics of a nitrite-oxidizing bacterium from the phylum Chloroflexi.</title>
        <authorList>
            <person name="Sorokin D.Y."/>
            <person name="Lucker S."/>
            <person name="Vejmelkova D."/>
            <person name="Kostrikina N.A."/>
            <person name="Kleerebezem R."/>
            <person name="Rijpstra W.I."/>
            <person name="Damste J.S."/>
            <person name="Le Paslier D."/>
            <person name="Muyzer G."/>
            <person name="Wagner M."/>
            <person name="van Loosdrecht M.C."/>
            <person name="Daims H."/>
        </authorList>
    </citation>
    <scope>NUCLEOTIDE SEQUENCE [LARGE SCALE GENOMIC DNA]</scope>
    <source>
        <strain evidence="6">none</strain>
    </source>
</reference>
<dbReference type="GO" id="GO:0015977">
    <property type="term" value="P:carbon fixation"/>
    <property type="evidence" value="ECO:0007669"/>
    <property type="project" value="UniProtKB-ARBA"/>
</dbReference>
<dbReference type="Gene3D" id="3.90.226.10">
    <property type="entry name" value="2-enoyl-CoA Hydratase, Chain A, domain 1"/>
    <property type="match status" value="2"/>
</dbReference>
<comment type="similarity">
    <text evidence="1">Belongs to the AccD/PCCB family.</text>
</comment>
<feature type="domain" description="CoA carboxyltransferase C-terminal" evidence="4">
    <location>
        <begin position="271"/>
        <end position="511"/>
    </location>
</feature>
<dbReference type="Proteomes" id="UP000004221">
    <property type="component" value="Unassembled WGS sequence"/>
</dbReference>
<dbReference type="PROSITE" id="PS50989">
    <property type="entry name" value="COA_CT_CTER"/>
    <property type="match status" value="1"/>
</dbReference>
<evidence type="ECO:0000256" key="2">
    <source>
        <dbReference type="ARBA" id="ARBA00074538"/>
    </source>
</evidence>
<evidence type="ECO:0000313" key="6">
    <source>
        <dbReference type="Proteomes" id="UP000004221"/>
    </source>
</evidence>
<feature type="domain" description="CoA carboxyltransferase N-terminal" evidence="3">
    <location>
        <begin position="1"/>
        <end position="260"/>
    </location>
</feature>
<evidence type="ECO:0000259" key="4">
    <source>
        <dbReference type="PROSITE" id="PS50989"/>
    </source>
</evidence>
<keyword evidence="6" id="KW-1185">Reference proteome</keyword>
<dbReference type="InterPro" id="IPR051047">
    <property type="entry name" value="AccD/PCCB"/>
</dbReference>
<dbReference type="RefSeq" id="WP_008478573.1">
    <property type="nucleotide sequence ID" value="NZ_CAGS01000268.1"/>
</dbReference>
<gene>
    <name evidence="5" type="primary">pccB</name>
    <name evidence="5" type="ORF">NITHO_340005</name>
</gene>
<dbReference type="GO" id="GO:0004658">
    <property type="term" value="F:propionyl-CoA carboxylase activity"/>
    <property type="evidence" value="ECO:0007669"/>
    <property type="project" value="UniProtKB-ARBA"/>
</dbReference>
<accession>I4EIA4</accession>
<dbReference type="InterPro" id="IPR029045">
    <property type="entry name" value="ClpP/crotonase-like_dom_sf"/>
</dbReference>
<evidence type="ECO:0000256" key="1">
    <source>
        <dbReference type="ARBA" id="ARBA00006102"/>
    </source>
</evidence>
<dbReference type="FunFam" id="3.90.226.10:FF:000016">
    <property type="entry name" value="Propionyl-CoA carboxylase, beta subunit"/>
    <property type="match status" value="1"/>
</dbReference>
<dbReference type="InterPro" id="IPR034733">
    <property type="entry name" value="AcCoA_carboxyl_beta"/>
</dbReference>
<dbReference type="AlphaFoldDB" id="I4EIA4"/>
<dbReference type="FunFam" id="3.90.226.10:FF:000017">
    <property type="entry name" value="Propionyl-CoA carboxylase subunit beta 5"/>
    <property type="match status" value="1"/>
</dbReference>
<protein>
    <recommendedName>
        <fullName evidence="2">Propionyl-CoA carboxylase beta chain</fullName>
    </recommendedName>
</protein>
<dbReference type="InterPro" id="IPR011762">
    <property type="entry name" value="COA_CT_N"/>
</dbReference>
<comment type="caution">
    <text evidence="5">The sequence shown here is derived from an EMBL/GenBank/DDBJ whole genome shotgun (WGS) entry which is preliminary data.</text>
</comment>
<dbReference type="Pfam" id="PF01039">
    <property type="entry name" value="Carboxyl_trans"/>
    <property type="match status" value="1"/>
</dbReference>
<evidence type="ECO:0000259" key="3">
    <source>
        <dbReference type="PROSITE" id="PS50980"/>
    </source>
</evidence>
<dbReference type="PANTHER" id="PTHR43842">
    <property type="entry name" value="PROPIONYL-COA CARBOXYLASE BETA CHAIN"/>
    <property type="match status" value="1"/>
</dbReference>
<organism evidence="5 6">
    <name type="scientific">Nitrolancea hollandica Lb</name>
    <dbReference type="NCBI Taxonomy" id="1129897"/>
    <lineage>
        <taxon>Bacteria</taxon>
        <taxon>Pseudomonadati</taxon>
        <taxon>Thermomicrobiota</taxon>
        <taxon>Thermomicrobia</taxon>
        <taxon>Sphaerobacterales</taxon>
        <taxon>Sphaerobacterineae</taxon>
        <taxon>Sphaerobacteraceae</taxon>
        <taxon>Nitrolancea</taxon>
    </lineage>
</organism>
<dbReference type="OrthoDB" id="9803706at2"/>
<name>I4EIA4_9BACT</name>
<dbReference type="GO" id="GO:0003989">
    <property type="term" value="F:acetyl-CoA carboxylase activity"/>
    <property type="evidence" value="ECO:0007669"/>
    <property type="project" value="UniProtKB-ARBA"/>
</dbReference>
<dbReference type="PROSITE" id="PS50980">
    <property type="entry name" value="COA_CT_NTER"/>
    <property type="match status" value="1"/>
</dbReference>
<evidence type="ECO:0000313" key="5">
    <source>
        <dbReference type="EMBL" id="CCF84416.1"/>
    </source>
</evidence>
<keyword evidence="5" id="KW-0436">Ligase</keyword>
<dbReference type="PANTHER" id="PTHR43842:SF2">
    <property type="entry name" value="PROPIONYL-COA CARBOXYLASE BETA CHAIN, MITOCHONDRIAL"/>
    <property type="match status" value="1"/>
</dbReference>
<dbReference type="GO" id="GO:0009317">
    <property type="term" value="C:acetyl-CoA carboxylase complex"/>
    <property type="evidence" value="ECO:0007669"/>
    <property type="project" value="TreeGrafter"/>
</dbReference>
<dbReference type="SUPFAM" id="SSF52096">
    <property type="entry name" value="ClpP/crotonase"/>
    <property type="match status" value="2"/>
</dbReference>